<organism evidence="8">
    <name type="scientific">Arion vulgaris</name>
    <dbReference type="NCBI Taxonomy" id="1028688"/>
    <lineage>
        <taxon>Eukaryota</taxon>
        <taxon>Metazoa</taxon>
        <taxon>Spiralia</taxon>
        <taxon>Lophotrochozoa</taxon>
        <taxon>Mollusca</taxon>
        <taxon>Gastropoda</taxon>
        <taxon>Heterobranchia</taxon>
        <taxon>Euthyneura</taxon>
        <taxon>Panpulmonata</taxon>
        <taxon>Eupulmonata</taxon>
        <taxon>Stylommatophora</taxon>
        <taxon>Helicina</taxon>
        <taxon>Arionoidea</taxon>
        <taxon>Arionidae</taxon>
        <taxon>Arion</taxon>
    </lineage>
</organism>
<evidence type="ECO:0000313" key="9">
    <source>
        <dbReference type="EMBL" id="CEK71051.1"/>
    </source>
</evidence>
<dbReference type="Pfam" id="PF14008">
    <property type="entry name" value="Metallophos_C"/>
    <property type="match status" value="1"/>
</dbReference>
<dbReference type="PANTHER" id="PTHR45867">
    <property type="entry name" value="PURPLE ACID PHOSPHATASE"/>
    <property type="match status" value="1"/>
</dbReference>
<dbReference type="InterPro" id="IPR015914">
    <property type="entry name" value="PAPs_N"/>
</dbReference>
<protein>
    <recommendedName>
        <fullName evidence="3">Purple acid phosphatase</fullName>
        <ecNumber evidence="3">3.1.3.2</ecNumber>
    </recommendedName>
</protein>
<dbReference type="CDD" id="cd00839">
    <property type="entry name" value="MPP_PAPs"/>
    <property type="match status" value="1"/>
</dbReference>
<dbReference type="InterPro" id="IPR041792">
    <property type="entry name" value="MPP_PAP"/>
</dbReference>
<sequence length="468" mass="53371">MIKVLEVGVALTVISVLTVGAEVYPPILLVQPQQIHIAYGETPNQIVISWSQIAWTEKSIVLYGFNGQLTQSKLGNSTKFVDSGLQKRTQFFSKVILDDLIPGKLYTYVVGNEYELSDEHMFQAMPEGQDWSPHLAVYGDMGNVNSRSLIRLEKEAYAGIYDAILHVGDFAYDMNDLEGTVGDEFMRQIQPLASRLPYMTCPGNHEEAYNFSHYRSRFVMPGDEGKMYYSFNMGPVHFVSVSTELIFFWYYGSTQIFKQYEWLKKDLEEANKPENRALRPWVVVFGHRPMYCSSTGTADCTRNESITRVGIPVLHIYGFEDVLYDNGVDLAIWAHEHSYERLWPLYNRTVMNGSYEHPYTDPKAPVQIITGSAGCRENVSGFVKKPAEWSAFHSMDYGYTRLLVLNKTHMHLEQVSDVQEGKVIDEFTIIKTFHGSYDKTGKKRALELPINLIEVNQRIGQAAKQNLP</sequence>
<evidence type="ECO:0000259" key="4">
    <source>
        <dbReference type="Pfam" id="PF00149"/>
    </source>
</evidence>
<reference evidence="8" key="1">
    <citation type="submission" date="2014-12" db="EMBL/GenBank/DDBJ databases">
        <title>Insight into the proteome of Arion vulgaris.</title>
        <authorList>
            <person name="Aradska J."/>
            <person name="Bulat T."/>
            <person name="Smidak R."/>
            <person name="Sarate P."/>
            <person name="Gangsoo J."/>
            <person name="Sialana F."/>
            <person name="Bilban M."/>
            <person name="Lubec G."/>
        </authorList>
    </citation>
    <scope>NUCLEOTIDE SEQUENCE</scope>
    <source>
        <tissue evidence="8">Skin</tissue>
    </source>
</reference>
<dbReference type="GO" id="GO:0003993">
    <property type="term" value="F:acid phosphatase activity"/>
    <property type="evidence" value="ECO:0007669"/>
    <property type="project" value="UniProtKB-EC"/>
</dbReference>
<dbReference type="SUPFAM" id="SSF49363">
    <property type="entry name" value="Purple acid phosphatase, N-terminal domain"/>
    <property type="match status" value="1"/>
</dbReference>
<keyword evidence="3" id="KW-0378">Hydrolase</keyword>
<accession>A0A0B6ZTI3</accession>
<comment type="catalytic activity">
    <reaction evidence="3">
        <text>a phosphate monoester + H2O = an alcohol + phosphate</text>
        <dbReference type="Rhea" id="RHEA:15017"/>
        <dbReference type="ChEBI" id="CHEBI:15377"/>
        <dbReference type="ChEBI" id="CHEBI:30879"/>
        <dbReference type="ChEBI" id="CHEBI:43474"/>
        <dbReference type="ChEBI" id="CHEBI:67140"/>
        <dbReference type="EC" id="3.1.3.2"/>
    </reaction>
</comment>
<name>A0A0B6ZTI3_9EUPU</name>
<keyword evidence="1" id="KW-0732">Signal</keyword>
<feature type="domain" description="Purple acid phosphatase C-terminal" evidence="5">
    <location>
        <begin position="364"/>
        <end position="426"/>
    </location>
</feature>
<dbReference type="InterPro" id="IPR025733">
    <property type="entry name" value="PAPs_C"/>
</dbReference>
<dbReference type="InterPro" id="IPR004843">
    <property type="entry name" value="Calcineurin-like_PHP"/>
</dbReference>
<evidence type="ECO:0000313" key="7">
    <source>
        <dbReference type="EMBL" id="CEK71049.1"/>
    </source>
</evidence>
<dbReference type="Gene3D" id="2.60.40.380">
    <property type="entry name" value="Purple acid phosphatase-like, N-terminal"/>
    <property type="match status" value="1"/>
</dbReference>
<evidence type="ECO:0000259" key="5">
    <source>
        <dbReference type="Pfam" id="PF14008"/>
    </source>
</evidence>
<evidence type="ECO:0000259" key="6">
    <source>
        <dbReference type="Pfam" id="PF16656"/>
    </source>
</evidence>
<evidence type="ECO:0000256" key="2">
    <source>
        <dbReference type="ARBA" id="ARBA00023180"/>
    </source>
</evidence>
<comment type="similarity">
    <text evidence="3">Belongs to the metallophosphoesterase superfamily. Purple acid phosphatase family.</text>
</comment>
<dbReference type="SUPFAM" id="SSF56300">
    <property type="entry name" value="Metallo-dependent phosphatases"/>
    <property type="match status" value="1"/>
</dbReference>
<dbReference type="Gene3D" id="3.60.21.10">
    <property type="match status" value="1"/>
</dbReference>
<dbReference type="InterPro" id="IPR029052">
    <property type="entry name" value="Metallo-depent_PP-like"/>
</dbReference>
<evidence type="ECO:0000256" key="3">
    <source>
        <dbReference type="RuleBase" id="RU361203"/>
    </source>
</evidence>
<dbReference type="Pfam" id="PF00149">
    <property type="entry name" value="Metallophos"/>
    <property type="match status" value="1"/>
</dbReference>
<proteinExistence type="inferred from homology"/>
<dbReference type="EC" id="3.1.3.2" evidence="3"/>
<dbReference type="EMBL" id="HACG01024184">
    <property type="protein sequence ID" value="CEK71049.1"/>
    <property type="molecule type" value="Transcribed_RNA"/>
</dbReference>
<keyword evidence="2" id="KW-0325">Glycoprotein</keyword>
<evidence type="ECO:0000313" key="8">
    <source>
        <dbReference type="EMBL" id="CEK71050.1"/>
    </source>
</evidence>
<dbReference type="EMBL" id="HACG01024186">
    <property type="protein sequence ID" value="CEK71051.1"/>
    <property type="molecule type" value="Transcribed_RNA"/>
</dbReference>
<dbReference type="GO" id="GO:0046872">
    <property type="term" value="F:metal ion binding"/>
    <property type="evidence" value="ECO:0007669"/>
    <property type="project" value="InterPro"/>
</dbReference>
<gene>
    <name evidence="8" type="primary">ORF76723</name>
    <name evidence="7" type="synonym">ORF76719</name>
    <name evidence="9" type="synonym">ORF76728</name>
</gene>
<dbReference type="PANTHER" id="PTHR45867:SF3">
    <property type="entry name" value="ACID PHOSPHATASE TYPE 7"/>
    <property type="match status" value="1"/>
</dbReference>
<evidence type="ECO:0000256" key="1">
    <source>
        <dbReference type="ARBA" id="ARBA00022729"/>
    </source>
</evidence>
<feature type="domain" description="Calcineurin-like phosphoesterase" evidence="4">
    <location>
        <begin position="135"/>
        <end position="339"/>
    </location>
</feature>
<dbReference type="Pfam" id="PF16656">
    <property type="entry name" value="Pur_ac_phosph_N"/>
    <property type="match status" value="1"/>
</dbReference>
<dbReference type="AlphaFoldDB" id="A0A0B6ZTI3"/>
<dbReference type="InterPro" id="IPR008963">
    <property type="entry name" value="Purple_acid_Pase-like_N"/>
</dbReference>
<dbReference type="EMBL" id="HACG01024185">
    <property type="protein sequence ID" value="CEK71050.1"/>
    <property type="molecule type" value="Transcribed_RNA"/>
</dbReference>
<feature type="domain" description="Purple acid phosphatase N-terminal" evidence="6">
    <location>
        <begin position="32"/>
        <end position="123"/>
    </location>
</feature>